<dbReference type="EMBL" id="VSRR010076540">
    <property type="protein sequence ID" value="MPC88077.1"/>
    <property type="molecule type" value="Genomic_DNA"/>
</dbReference>
<reference evidence="1 2" key="1">
    <citation type="submission" date="2019-05" db="EMBL/GenBank/DDBJ databases">
        <title>Another draft genome of Portunus trituberculatus and its Hox gene families provides insights of decapod evolution.</title>
        <authorList>
            <person name="Jeong J.-H."/>
            <person name="Song I."/>
            <person name="Kim S."/>
            <person name="Choi T."/>
            <person name="Kim D."/>
            <person name="Ryu S."/>
            <person name="Kim W."/>
        </authorList>
    </citation>
    <scope>NUCLEOTIDE SEQUENCE [LARGE SCALE GENOMIC DNA]</scope>
    <source>
        <tissue evidence="1">Muscle</tissue>
    </source>
</reference>
<evidence type="ECO:0000313" key="1">
    <source>
        <dbReference type="EMBL" id="MPC88077.1"/>
    </source>
</evidence>
<keyword evidence="2" id="KW-1185">Reference proteome</keyword>
<dbReference type="Proteomes" id="UP000324222">
    <property type="component" value="Unassembled WGS sequence"/>
</dbReference>
<gene>
    <name evidence="1" type="ORF">E2C01_082967</name>
</gene>
<sequence length="70" mass="8438">MKYSRWTNLRVTKVEEAGTLWVREVPSHSCSEELSCFLELEKQLNEHFRNKWPQDRQHFMLLKIGNVSFV</sequence>
<organism evidence="1 2">
    <name type="scientific">Portunus trituberculatus</name>
    <name type="common">Swimming crab</name>
    <name type="synonym">Neptunus trituberculatus</name>
    <dbReference type="NCBI Taxonomy" id="210409"/>
    <lineage>
        <taxon>Eukaryota</taxon>
        <taxon>Metazoa</taxon>
        <taxon>Ecdysozoa</taxon>
        <taxon>Arthropoda</taxon>
        <taxon>Crustacea</taxon>
        <taxon>Multicrustacea</taxon>
        <taxon>Malacostraca</taxon>
        <taxon>Eumalacostraca</taxon>
        <taxon>Eucarida</taxon>
        <taxon>Decapoda</taxon>
        <taxon>Pleocyemata</taxon>
        <taxon>Brachyura</taxon>
        <taxon>Eubrachyura</taxon>
        <taxon>Portunoidea</taxon>
        <taxon>Portunidae</taxon>
        <taxon>Portuninae</taxon>
        <taxon>Portunus</taxon>
    </lineage>
</organism>
<accession>A0A5B7J394</accession>
<dbReference type="OrthoDB" id="249932at2759"/>
<name>A0A5B7J394_PORTR</name>
<protein>
    <submittedName>
        <fullName evidence="1">Uncharacterized protein</fullName>
    </submittedName>
</protein>
<proteinExistence type="predicted"/>
<evidence type="ECO:0000313" key="2">
    <source>
        <dbReference type="Proteomes" id="UP000324222"/>
    </source>
</evidence>
<dbReference type="AlphaFoldDB" id="A0A5B7J394"/>
<comment type="caution">
    <text evidence="1">The sequence shown here is derived from an EMBL/GenBank/DDBJ whole genome shotgun (WGS) entry which is preliminary data.</text>
</comment>